<dbReference type="InterPro" id="IPR029060">
    <property type="entry name" value="PIN-like_dom_sf"/>
</dbReference>
<dbReference type="SUPFAM" id="SSF88723">
    <property type="entry name" value="PIN domain-like"/>
    <property type="match status" value="1"/>
</dbReference>
<reference evidence="2" key="1">
    <citation type="submission" date="2022-01" db="EMBL/GenBank/DDBJ databases">
        <title>Collection of gut derived symbiotic bacterial strains cultured from healthy donors.</title>
        <authorList>
            <person name="Lin H."/>
            <person name="Kohout C."/>
            <person name="Waligurski E."/>
            <person name="Pamer E.G."/>
        </authorList>
    </citation>
    <scope>NUCLEOTIDE SEQUENCE</scope>
    <source>
        <strain evidence="2">DFI.6.55</strain>
    </source>
</reference>
<dbReference type="Pfam" id="PF13470">
    <property type="entry name" value="PIN_3"/>
    <property type="match status" value="1"/>
</dbReference>
<dbReference type="EMBL" id="JAKNGE010000006">
    <property type="protein sequence ID" value="MCG4745098.1"/>
    <property type="molecule type" value="Genomic_DNA"/>
</dbReference>
<organism evidence="2 3">
    <name type="scientific">Enterocloster aldenensis</name>
    <dbReference type="NCBI Taxonomy" id="358742"/>
    <lineage>
        <taxon>Bacteria</taxon>
        <taxon>Bacillati</taxon>
        <taxon>Bacillota</taxon>
        <taxon>Clostridia</taxon>
        <taxon>Lachnospirales</taxon>
        <taxon>Lachnospiraceae</taxon>
        <taxon>Enterocloster</taxon>
    </lineage>
</organism>
<proteinExistence type="predicted"/>
<evidence type="ECO:0000313" key="3">
    <source>
        <dbReference type="Proteomes" id="UP001299608"/>
    </source>
</evidence>
<evidence type="ECO:0000259" key="1">
    <source>
        <dbReference type="Pfam" id="PF13470"/>
    </source>
</evidence>
<dbReference type="AlphaFoldDB" id="A0AAW5BP47"/>
<dbReference type="InterPro" id="IPR002716">
    <property type="entry name" value="PIN_dom"/>
</dbReference>
<comment type="caution">
    <text evidence="2">The sequence shown here is derived from an EMBL/GenBank/DDBJ whole genome shotgun (WGS) entry which is preliminary data.</text>
</comment>
<name>A0AAW5BP47_9FIRM</name>
<evidence type="ECO:0000313" key="2">
    <source>
        <dbReference type="EMBL" id="MCG4745098.1"/>
    </source>
</evidence>
<feature type="domain" description="PIN" evidence="1">
    <location>
        <begin position="5"/>
        <end position="120"/>
    </location>
</feature>
<sequence>MKSIRVLIDTNIVLDWLMCRKPFQEHARFIMEKCLFGDLDGYLTAHSISDLFYILRKDFDVNKRKKLLLLLCDNMNVIIEDKDTIRTVLMNEKWTDLEDGLQMQCALREELEYIVTRNIKDFQDSSVMPVLPEQLISLYNSRQ</sequence>
<gene>
    <name evidence="2" type="ORF">L0N08_06725</name>
</gene>
<dbReference type="RefSeq" id="WP_238053447.1">
    <property type="nucleotide sequence ID" value="NZ_JAKNGE010000006.1"/>
</dbReference>
<dbReference type="Gene3D" id="3.40.50.1010">
    <property type="entry name" value="5'-nuclease"/>
    <property type="match status" value="1"/>
</dbReference>
<protein>
    <submittedName>
        <fullName evidence="2">PIN domain-containing protein</fullName>
    </submittedName>
</protein>
<accession>A0AAW5BP47</accession>
<dbReference type="Proteomes" id="UP001299608">
    <property type="component" value="Unassembled WGS sequence"/>
</dbReference>